<reference evidence="3" key="2">
    <citation type="submission" date="2025-08" db="UniProtKB">
        <authorList>
            <consortium name="RefSeq"/>
        </authorList>
    </citation>
    <scope>IDENTIFICATION</scope>
    <source>
        <tissue evidence="3">Etiolated seedlings</tissue>
    </source>
</reference>
<evidence type="ECO:0000313" key="3">
    <source>
        <dbReference type="RefSeq" id="XP_027190311.1"/>
    </source>
</evidence>
<reference evidence="2" key="1">
    <citation type="journal article" date="2013" name="Nat. Biotechnol.">
        <title>Draft genome sequence of chickpea (Cicer arietinum) provides a resource for trait improvement.</title>
        <authorList>
            <person name="Varshney R.K."/>
            <person name="Song C."/>
            <person name="Saxena R.K."/>
            <person name="Azam S."/>
            <person name="Yu S."/>
            <person name="Sharpe A.G."/>
            <person name="Cannon S."/>
            <person name="Baek J."/>
            <person name="Rosen B.D."/>
            <person name="Tar'an B."/>
            <person name="Millan T."/>
            <person name="Zhang X."/>
            <person name="Ramsay L.D."/>
            <person name="Iwata A."/>
            <person name="Wang Y."/>
            <person name="Nelson W."/>
            <person name="Farmer A.D."/>
            <person name="Gaur P.M."/>
            <person name="Soderlund C."/>
            <person name="Penmetsa R.V."/>
            <person name="Xu C."/>
            <person name="Bharti A.K."/>
            <person name="He W."/>
            <person name="Winter P."/>
            <person name="Zhao S."/>
            <person name="Hane J.K."/>
            <person name="Carrasquilla-Garcia N."/>
            <person name="Condie J.A."/>
            <person name="Upadhyaya H.D."/>
            <person name="Luo M.C."/>
            <person name="Thudi M."/>
            <person name="Gowda C.L."/>
            <person name="Singh N.P."/>
            <person name="Lichtenzveig J."/>
            <person name="Gali K.K."/>
            <person name="Rubio J."/>
            <person name="Nadarajan N."/>
            <person name="Dolezel J."/>
            <person name="Bansal K.C."/>
            <person name="Xu X."/>
            <person name="Edwards D."/>
            <person name="Zhang G."/>
            <person name="Kahl G."/>
            <person name="Gil J."/>
            <person name="Singh K.B."/>
            <person name="Datta S.K."/>
            <person name="Jackson S.A."/>
            <person name="Wang J."/>
            <person name="Cook D.R."/>
        </authorList>
    </citation>
    <scope>NUCLEOTIDE SEQUENCE [LARGE SCALE GENOMIC DNA]</scope>
    <source>
        <strain evidence="2">cv. CDC Frontier</strain>
    </source>
</reference>
<evidence type="ECO:0000313" key="2">
    <source>
        <dbReference type="Proteomes" id="UP000087171"/>
    </source>
</evidence>
<dbReference type="KEGG" id="cam:113786600"/>
<feature type="region of interest" description="Disordered" evidence="1">
    <location>
        <begin position="52"/>
        <end position="71"/>
    </location>
</feature>
<gene>
    <name evidence="3" type="primary">LOC113786600</name>
</gene>
<name>A0A3Q7XZZ1_CICAR</name>
<evidence type="ECO:0000256" key="1">
    <source>
        <dbReference type="SAM" id="MobiDB-lite"/>
    </source>
</evidence>
<dbReference type="RefSeq" id="XP_027190311.1">
    <property type="nucleotide sequence ID" value="XM_027334510.1"/>
</dbReference>
<organism evidence="2 3">
    <name type="scientific">Cicer arietinum</name>
    <name type="common">Chickpea</name>
    <name type="synonym">Garbanzo</name>
    <dbReference type="NCBI Taxonomy" id="3827"/>
    <lineage>
        <taxon>Eukaryota</taxon>
        <taxon>Viridiplantae</taxon>
        <taxon>Streptophyta</taxon>
        <taxon>Embryophyta</taxon>
        <taxon>Tracheophyta</taxon>
        <taxon>Spermatophyta</taxon>
        <taxon>Magnoliopsida</taxon>
        <taxon>eudicotyledons</taxon>
        <taxon>Gunneridae</taxon>
        <taxon>Pentapetalae</taxon>
        <taxon>rosids</taxon>
        <taxon>fabids</taxon>
        <taxon>Fabales</taxon>
        <taxon>Fabaceae</taxon>
        <taxon>Papilionoideae</taxon>
        <taxon>50 kb inversion clade</taxon>
        <taxon>NPAAA clade</taxon>
        <taxon>Hologalegina</taxon>
        <taxon>IRL clade</taxon>
        <taxon>Cicereae</taxon>
        <taxon>Cicer</taxon>
    </lineage>
</organism>
<dbReference type="Proteomes" id="UP000087171">
    <property type="component" value="Chromosome Ca5"/>
</dbReference>
<keyword evidence="2" id="KW-1185">Reference proteome</keyword>
<dbReference type="OrthoDB" id="342264at2759"/>
<dbReference type="PaxDb" id="3827-XP_004499460.1"/>
<accession>A0A3Q7XZZ1</accession>
<sequence length="203" mass="22386">MVCHLRNELLDDNANSGKFLPSLPHQNSSTPAIVENEQLEFSRELLIDLKSSHRTDTNQSQPKALVKDGSSSGYGKLSGFDSLKSKNCCNDPPPLAIANDDRQESGADCSQDVNYANVANCSQSTKVAKRAWKASLSSLKSKRVKGSQLVDCRSNSSWGLIQEADDRVNPCFVESPHGDCLNTKMYWRPFAFRSSCQLRTAIN</sequence>
<proteinExistence type="predicted"/>
<protein>
    <submittedName>
        <fullName evidence="3">Uncharacterized protein LOC113786600</fullName>
    </submittedName>
</protein>
<dbReference type="AlphaFoldDB" id="A0A3Q7XZZ1"/>